<protein>
    <submittedName>
        <fullName evidence="6">N-acyl homoserine lactonase family protein</fullName>
    </submittedName>
</protein>
<proteinExistence type="inferred from homology"/>
<evidence type="ECO:0000256" key="1">
    <source>
        <dbReference type="ARBA" id="ARBA00007749"/>
    </source>
</evidence>
<evidence type="ECO:0000313" key="7">
    <source>
        <dbReference type="Proteomes" id="UP001143362"/>
    </source>
</evidence>
<evidence type="ECO:0000256" key="3">
    <source>
        <dbReference type="ARBA" id="ARBA00022801"/>
    </source>
</evidence>
<name>A0ABT3TFI7_9GAMM</name>
<evidence type="ECO:0000256" key="4">
    <source>
        <dbReference type="ARBA" id="ARBA00022833"/>
    </source>
</evidence>
<comment type="caution">
    <text evidence="6">The sequence shown here is derived from an EMBL/GenBank/DDBJ whole genome shotgun (WGS) entry which is preliminary data.</text>
</comment>
<dbReference type="EMBL" id="SHNN01000002">
    <property type="protein sequence ID" value="MCX2981072.1"/>
    <property type="molecule type" value="Genomic_DNA"/>
</dbReference>
<evidence type="ECO:0000313" key="6">
    <source>
        <dbReference type="EMBL" id="MCX2981072.1"/>
    </source>
</evidence>
<dbReference type="Pfam" id="PF00753">
    <property type="entry name" value="Lactamase_B"/>
    <property type="match status" value="1"/>
</dbReference>
<sequence length="297" mass="32527">MHYVRLKQVIARHSHYASLANLSSLLLRTVSLAVLLSAASLASAGPQLTVFDCGKLNFESITAFGLGDDATEVRELFVPCYLIQHEKGLLLWDFGLPLEIAGAGKIDLQPGSWMQYDRSLLQQLKKLALTPDDISFIAPSHMHFDHVGAISAFPKATLLIANKEYTAAFENAESNTFYDLSLYASVADNPRVLLDDDYDVFGDGTVMIIPAPGHTPGHQVLLVRLANTGTVLLSGDLYHFEASVEKHAIPEFNTDPAQTRASMDKIETLLKTETATLWIEHNMALANSLELAPASYD</sequence>
<feature type="domain" description="Metallo-beta-lactamase" evidence="5">
    <location>
        <begin position="77"/>
        <end position="281"/>
    </location>
</feature>
<dbReference type="PANTHER" id="PTHR42978">
    <property type="entry name" value="QUORUM-QUENCHING LACTONASE YTNP-RELATED-RELATED"/>
    <property type="match status" value="1"/>
</dbReference>
<dbReference type="Gene3D" id="3.60.15.10">
    <property type="entry name" value="Ribonuclease Z/Hydroxyacylglutathione hydrolase-like"/>
    <property type="match status" value="1"/>
</dbReference>
<accession>A0ABT3TFI7</accession>
<keyword evidence="4" id="KW-0862">Zinc</keyword>
<comment type="similarity">
    <text evidence="1">Belongs to the metallo-beta-lactamase superfamily.</text>
</comment>
<dbReference type="SMART" id="SM00849">
    <property type="entry name" value="Lactamase_B"/>
    <property type="match status" value="1"/>
</dbReference>
<dbReference type="InterPro" id="IPR051013">
    <property type="entry name" value="MBL_superfamily_lactonases"/>
</dbReference>
<dbReference type="PANTHER" id="PTHR42978:SF3">
    <property type="entry name" value="BLR3078 PROTEIN"/>
    <property type="match status" value="1"/>
</dbReference>
<organism evidence="6 7">
    <name type="scientific">Candidatus Litorirhabdus singularis</name>
    <dbReference type="NCBI Taxonomy" id="2518993"/>
    <lineage>
        <taxon>Bacteria</taxon>
        <taxon>Pseudomonadati</taxon>
        <taxon>Pseudomonadota</taxon>
        <taxon>Gammaproteobacteria</taxon>
        <taxon>Cellvibrionales</taxon>
        <taxon>Halieaceae</taxon>
        <taxon>Candidatus Litorirhabdus</taxon>
    </lineage>
</organism>
<evidence type="ECO:0000256" key="2">
    <source>
        <dbReference type="ARBA" id="ARBA00022723"/>
    </source>
</evidence>
<dbReference type="InterPro" id="IPR036866">
    <property type="entry name" value="RibonucZ/Hydroxyglut_hydro"/>
</dbReference>
<dbReference type="InterPro" id="IPR001279">
    <property type="entry name" value="Metallo-B-lactamas"/>
</dbReference>
<keyword evidence="3" id="KW-0378">Hydrolase</keyword>
<dbReference type="RefSeq" id="WP_279245087.1">
    <property type="nucleotide sequence ID" value="NZ_SHNN01000002.1"/>
</dbReference>
<evidence type="ECO:0000259" key="5">
    <source>
        <dbReference type="SMART" id="SM00849"/>
    </source>
</evidence>
<dbReference type="SUPFAM" id="SSF56281">
    <property type="entry name" value="Metallo-hydrolase/oxidoreductase"/>
    <property type="match status" value="1"/>
</dbReference>
<keyword evidence="2" id="KW-0479">Metal-binding</keyword>
<keyword evidence="7" id="KW-1185">Reference proteome</keyword>
<gene>
    <name evidence="6" type="ORF">EYC98_09370</name>
</gene>
<dbReference type="CDD" id="cd07729">
    <property type="entry name" value="AHL_lactonase_MBL-fold"/>
    <property type="match status" value="1"/>
</dbReference>
<reference evidence="6" key="1">
    <citation type="submission" date="2019-02" db="EMBL/GenBank/DDBJ databases">
        <authorList>
            <person name="Li S.-H."/>
        </authorList>
    </citation>
    <scope>NUCLEOTIDE SEQUENCE</scope>
    <source>
        <strain evidence="6">IMCC14734</strain>
    </source>
</reference>
<dbReference type="Proteomes" id="UP001143362">
    <property type="component" value="Unassembled WGS sequence"/>
</dbReference>